<feature type="transmembrane region" description="Helical" evidence="1">
    <location>
        <begin position="6"/>
        <end position="22"/>
    </location>
</feature>
<proteinExistence type="predicted"/>
<organism evidence="2 3">
    <name type="scientific">Paenibacillus taichungensis</name>
    <dbReference type="NCBI Taxonomy" id="484184"/>
    <lineage>
        <taxon>Bacteria</taxon>
        <taxon>Bacillati</taxon>
        <taxon>Bacillota</taxon>
        <taxon>Bacilli</taxon>
        <taxon>Bacillales</taxon>
        <taxon>Paenibacillaceae</taxon>
        <taxon>Paenibacillus</taxon>
    </lineage>
</organism>
<keyword evidence="1" id="KW-0472">Membrane</keyword>
<protein>
    <submittedName>
        <fullName evidence="2">Uncharacterized protein</fullName>
    </submittedName>
</protein>
<dbReference type="Proteomes" id="UP000577724">
    <property type="component" value="Unassembled WGS sequence"/>
</dbReference>
<keyword evidence="1" id="KW-0812">Transmembrane</keyword>
<keyword evidence="3" id="KW-1185">Reference proteome</keyword>
<reference evidence="2 3" key="1">
    <citation type="submission" date="2020-05" db="EMBL/GenBank/DDBJ databases">
        <title>Genome Sequencing of Type Strains.</title>
        <authorList>
            <person name="Lemaire J.F."/>
            <person name="Inderbitzin P."/>
            <person name="Gregorio O.A."/>
            <person name="Collins S.B."/>
            <person name="Wespe N."/>
            <person name="Knight-Connoni V."/>
        </authorList>
    </citation>
    <scope>NUCLEOTIDE SEQUENCE [LARGE SCALE GENOMIC DNA]</scope>
    <source>
        <strain evidence="2 3">DSM 19942</strain>
    </source>
</reference>
<dbReference type="RefSeq" id="WP_175383070.1">
    <property type="nucleotide sequence ID" value="NZ_JABMCC010000118.1"/>
</dbReference>
<comment type="caution">
    <text evidence="2">The sequence shown here is derived from an EMBL/GenBank/DDBJ whole genome shotgun (WGS) entry which is preliminary data.</text>
</comment>
<evidence type="ECO:0000313" key="3">
    <source>
        <dbReference type="Proteomes" id="UP000577724"/>
    </source>
</evidence>
<evidence type="ECO:0000313" key="2">
    <source>
        <dbReference type="EMBL" id="NUU57076.1"/>
    </source>
</evidence>
<gene>
    <name evidence="2" type="ORF">HP548_23630</name>
</gene>
<sequence length="54" mass="6105">MNYIELIISISIVSLAIGLLGNKIKLQYKKETTEVISKNGRKRSKTKHRSFKAG</sequence>
<evidence type="ECO:0000256" key="1">
    <source>
        <dbReference type="SAM" id="Phobius"/>
    </source>
</evidence>
<dbReference type="EMBL" id="JABMCC010000118">
    <property type="protein sequence ID" value="NUU57076.1"/>
    <property type="molecule type" value="Genomic_DNA"/>
</dbReference>
<dbReference type="GeneID" id="97133744"/>
<accession>A0ABX2MSP3</accession>
<keyword evidence="1" id="KW-1133">Transmembrane helix</keyword>
<name>A0ABX2MSP3_9BACL</name>